<evidence type="ECO:0000256" key="1">
    <source>
        <dbReference type="ARBA" id="ARBA00022679"/>
    </source>
</evidence>
<dbReference type="AlphaFoldDB" id="A0A9Q9E2F7"/>
<keyword evidence="3" id="KW-0489">Methyltransferase</keyword>
<feature type="domain" description="Methyltransferase" evidence="2">
    <location>
        <begin position="36"/>
        <end position="131"/>
    </location>
</feature>
<protein>
    <submittedName>
        <fullName evidence="3">Class I SAM-dependent methyltransferase</fullName>
    </submittedName>
</protein>
<gene>
    <name evidence="3" type="ORF">M3M40_02810</name>
</gene>
<evidence type="ECO:0000259" key="2">
    <source>
        <dbReference type="Pfam" id="PF13649"/>
    </source>
</evidence>
<name>A0A9Q9E2F7_9LACO</name>
<dbReference type="Gene3D" id="2.20.25.110">
    <property type="entry name" value="S-adenosyl-L-methionine-dependent methyltransferases"/>
    <property type="match status" value="1"/>
</dbReference>
<organism evidence="3 4">
    <name type="scientific">Fructilactobacillus cliffordii</name>
    <dbReference type="NCBI Taxonomy" id="2940299"/>
    <lineage>
        <taxon>Bacteria</taxon>
        <taxon>Bacillati</taxon>
        <taxon>Bacillota</taxon>
        <taxon>Bacilli</taxon>
        <taxon>Lactobacillales</taxon>
        <taxon>Lactobacillaceae</taxon>
        <taxon>Fructilactobacillus</taxon>
    </lineage>
</organism>
<dbReference type="InterPro" id="IPR029063">
    <property type="entry name" value="SAM-dependent_MTases_sf"/>
</dbReference>
<evidence type="ECO:0000313" key="4">
    <source>
        <dbReference type="Proteomes" id="UP001055911"/>
    </source>
</evidence>
<dbReference type="GO" id="GO:0032259">
    <property type="term" value="P:methylation"/>
    <property type="evidence" value="ECO:0007669"/>
    <property type="project" value="UniProtKB-KW"/>
</dbReference>
<sequence>MIYSQFATFYDQLFDNDLYPRWVNYLQKYVQPGANVLDLACGTGRLLVLLGQAGYTVTGADLSSEMLALANQHAEAADLEIPLFQLNMLALDGLGQFDAVTCFDDSLCYLTDLDEVTQAFQQVAQHLVTGGQFCFDVITPYQTDVKYPGYMYNYQDKEQAFMWTTYAGEWPHSVEHDLTFFLYQAEVDAYQSYSETHYERTYELEEYQQALQATGFTDVTVRADFGEQPVTNQTTRWFFHGVKA</sequence>
<accession>A0A9Q9E2F7</accession>
<dbReference type="GO" id="GO:0008168">
    <property type="term" value="F:methyltransferase activity"/>
    <property type="evidence" value="ECO:0007669"/>
    <property type="project" value="UniProtKB-KW"/>
</dbReference>
<dbReference type="Pfam" id="PF13649">
    <property type="entry name" value="Methyltransf_25"/>
    <property type="match status" value="1"/>
</dbReference>
<evidence type="ECO:0000313" key="3">
    <source>
        <dbReference type="EMBL" id="USS89735.1"/>
    </source>
</evidence>
<dbReference type="Proteomes" id="UP001055911">
    <property type="component" value="Chromosome"/>
</dbReference>
<dbReference type="SUPFAM" id="SSF53335">
    <property type="entry name" value="S-adenosyl-L-methionine-dependent methyltransferases"/>
    <property type="match status" value="1"/>
</dbReference>
<reference evidence="3" key="1">
    <citation type="submission" date="2022-05" db="EMBL/GenBank/DDBJ databases">
        <authorList>
            <person name="Oliphant S.A."/>
            <person name="Watson-Haigh N.S."/>
            <person name="Sumby K.M."/>
            <person name="Gardner J.M."/>
            <person name="Jiranek V."/>
        </authorList>
    </citation>
    <scope>NUCLEOTIDE SEQUENCE</scope>
    <source>
        <strain evidence="3">KI4_B1</strain>
    </source>
</reference>
<proteinExistence type="predicted"/>
<keyword evidence="4" id="KW-1185">Reference proteome</keyword>
<dbReference type="RefSeq" id="WP_252767282.1">
    <property type="nucleotide sequence ID" value="NZ_CP097119.1"/>
</dbReference>
<dbReference type="CDD" id="cd02440">
    <property type="entry name" value="AdoMet_MTases"/>
    <property type="match status" value="1"/>
</dbReference>
<keyword evidence="1" id="KW-0808">Transferase</keyword>
<dbReference type="EMBL" id="CP097119">
    <property type="protein sequence ID" value="USS89735.1"/>
    <property type="molecule type" value="Genomic_DNA"/>
</dbReference>
<dbReference type="PANTHER" id="PTHR43861">
    <property type="entry name" value="TRANS-ACONITATE 2-METHYLTRANSFERASE-RELATED"/>
    <property type="match status" value="1"/>
</dbReference>
<dbReference type="Gene3D" id="3.40.50.150">
    <property type="entry name" value="Vaccinia Virus protein VP39"/>
    <property type="match status" value="1"/>
</dbReference>
<dbReference type="InterPro" id="IPR041698">
    <property type="entry name" value="Methyltransf_25"/>
</dbReference>